<evidence type="ECO:0000256" key="1">
    <source>
        <dbReference type="ARBA" id="ARBA00022837"/>
    </source>
</evidence>
<dbReference type="Gene3D" id="1.10.238.10">
    <property type="entry name" value="EF-hand"/>
    <property type="match status" value="1"/>
</dbReference>
<evidence type="ECO:0000259" key="3">
    <source>
        <dbReference type="PROSITE" id="PS50222"/>
    </source>
</evidence>
<keyword evidence="2" id="KW-0812">Transmembrane</keyword>
<feature type="domain" description="EF-hand" evidence="3">
    <location>
        <begin position="26"/>
        <end position="61"/>
    </location>
</feature>
<proteinExistence type="predicted"/>
<dbReference type="PROSITE" id="PS00018">
    <property type="entry name" value="EF_HAND_1"/>
    <property type="match status" value="1"/>
</dbReference>
<feature type="transmembrane region" description="Helical" evidence="2">
    <location>
        <begin position="6"/>
        <end position="24"/>
    </location>
</feature>
<protein>
    <submittedName>
        <fullName evidence="5">EF-hand domain-containing protein</fullName>
    </submittedName>
</protein>
<name>A0A915P1S5_9BILA</name>
<dbReference type="InterPro" id="IPR011992">
    <property type="entry name" value="EF-hand-dom_pair"/>
</dbReference>
<dbReference type="SUPFAM" id="SSF47473">
    <property type="entry name" value="EF-hand"/>
    <property type="match status" value="1"/>
</dbReference>
<reference evidence="5" key="1">
    <citation type="submission" date="2022-11" db="UniProtKB">
        <authorList>
            <consortium name="WormBaseParasite"/>
        </authorList>
    </citation>
    <scope>IDENTIFICATION</scope>
</reference>
<keyword evidence="1" id="KW-0106">Calcium</keyword>
<keyword evidence="4" id="KW-1185">Reference proteome</keyword>
<dbReference type="InterPro" id="IPR002048">
    <property type="entry name" value="EF_hand_dom"/>
</dbReference>
<dbReference type="InterPro" id="IPR018247">
    <property type="entry name" value="EF_Hand_1_Ca_BS"/>
</dbReference>
<evidence type="ECO:0000313" key="5">
    <source>
        <dbReference type="WBParaSite" id="scf7180000423321.g10698"/>
    </source>
</evidence>
<dbReference type="Pfam" id="PF13833">
    <property type="entry name" value="EF-hand_8"/>
    <property type="match status" value="1"/>
</dbReference>
<dbReference type="GO" id="GO:0005509">
    <property type="term" value="F:calcium ion binding"/>
    <property type="evidence" value="ECO:0007669"/>
    <property type="project" value="InterPro"/>
</dbReference>
<evidence type="ECO:0000313" key="4">
    <source>
        <dbReference type="Proteomes" id="UP000887560"/>
    </source>
</evidence>
<dbReference type="SMART" id="SM00054">
    <property type="entry name" value="EFh"/>
    <property type="match status" value="2"/>
</dbReference>
<dbReference type="AlphaFoldDB" id="A0A915P1S5"/>
<dbReference type="PROSITE" id="PS50222">
    <property type="entry name" value="EF_HAND_2"/>
    <property type="match status" value="2"/>
</dbReference>
<organism evidence="4 5">
    <name type="scientific">Meloidogyne floridensis</name>
    <dbReference type="NCBI Taxonomy" id="298350"/>
    <lineage>
        <taxon>Eukaryota</taxon>
        <taxon>Metazoa</taxon>
        <taxon>Ecdysozoa</taxon>
        <taxon>Nematoda</taxon>
        <taxon>Chromadorea</taxon>
        <taxon>Rhabditida</taxon>
        <taxon>Tylenchina</taxon>
        <taxon>Tylenchomorpha</taxon>
        <taxon>Tylenchoidea</taxon>
        <taxon>Meloidogynidae</taxon>
        <taxon>Meloidogyninae</taxon>
        <taxon>Meloidogyne</taxon>
    </lineage>
</organism>
<dbReference type="WBParaSite" id="scf7180000423321.g10698">
    <property type="protein sequence ID" value="scf7180000423321.g10698"/>
    <property type="gene ID" value="scf7180000423321.g10698"/>
</dbReference>
<dbReference type="Proteomes" id="UP000887560">
    <property type="component" value="Unplaced"/>
</dbReference>
<feature type="domain" description="EF-hand" evidence="3">
    <location>
        <begin position="64"/>
        <end position="99"/>
    </location>
</feature>
<sequence length="151" mass="17965">MLNELINLIYLNFLIILIFTNLTLQNKEELTQKLFEMLDTNLDGLLSFNEFIFEGNLKKIEPIERLEFIKKLFNESDFDNNGELNSQELTEFFIILQKQWAEHGGTENIDYSILQNINKYLTKYIHSIEENNFSKKELSNKYTVDLIEELE</sequence>
<accession>A0A915P1S5</accession>
<keyword evidence="2" id="KW-0472">Membrane</keyword>
<evidence type="ECO:0000256" key="2">
    <source>
        <dbReference type="SAM" id="Phobius"/>
    </source>
</evidence>
<keyword evidence="2" id="KW-1133">Transmembrane helix</keyword>